<dbReference type="OrthoDB" id="255603at2"/>
<dbReference type="InterPro" id="IPR049492">
    <property type="entry name" value="BD-FAE-like_dom"/>
</dbReference>
<evidence type="ECO:0000313" key="7">
    <source>
        <dbReference type="Proteomes" id="UP000233565"/>
    </source>
</evidence>
<evidence type="ECO:0000259" key="3">
    <source>
        <dbReference type="Pfam" id="PF20434"/>
    </source>
</evidence>
<evidence type="ECO:0000313" key="4">
    <source>
        <dbReference type="EMBL" id="PKH37758.1"/>
    </source>
</evidence>
<organism evidence="5 6">
    <name type="scientific">Nocardioides alpinus</name>
    <dbReference type="NCBI Taxonomy" id="748909"/>
    <lineage>
        <taxon>Bacteria</taxon>
        <taxon>Bacillati</taxon>
        <taxon>Actinomycetota</taxon>
        <taxon>Actinomycetes</taxon>
        <taxon>Propionibacteriales</taxon>
        <taxon>Nocardioidaceae</taxon>
        <taxon>Nocardioides</taxon>
    </lineage>
</organism>
<keyword evidence="1 4" id="KW-0378">Hydrolase</keyword>
<feature type="signal peptide" evidence="2">
    <location>
        <begin position="1"/>
        <end position="21"/>
    </location>
</feature>
<keyword evidence="2" id="KW-0732">Signal</keyword>
<feature type="domain" description="BD-FAE-like" evidence="3">
    <location>
        <begin position="69"/>
        <end position="235"/>
    </location>
</feature>
<dbReference type="STRING" id="748909.SAMN05192575_101795"/>
<accession>A0A1I0WAF5</accession>
<protein>
    <submittedName>
        <fullName evidence="5">Acetyl esterase/lipase</fullName>
    </submittedName>
    <submittedName>
        <fullName evidence="4">Alpha/beta hydrolase</fullName>
    </submittedName>
</protein>
<dbReference type="SUPFAM" id="SSF53474">
    <property type="entry name" value="alpha/beta-Hydrolases"/>
    <property type="match status" value="1"/>
</dbReference>
<dbReference type="InterPro" id="IPR050300">
    <property type="entry name" value="GDXG_lipolytic_enzyme"/>
</dbReference>
<dbReference type="Proteomes" id="UP000233565">
    <property type="component" value="Unassembled WGS sequence"/>
</dbReference>
<name>A0A1I0WAF5_9ACTN</name>
<evidence type="ECO:0000256" key="1">
    <source>
        <dbReference type="ARBA" id="ARBA00022801"/>
    </source>
</evidence>
<dbReference type="InterPro" id="IPR029058">
    <property type="entry name" value="AB_hydrolase_fold"/>
</dbReference>
<keyword evidence="7" id="KW-1185">Reference proteome</keyword>
<dbReference type="PANTHER" id="PTHR48081">
    <property type="entry name" value="AB HYDROLASE SUPERFAMILY PROTEIN C4A8.06C"/>
    <property type="match status" value="1"/>
</dbReference>
<sequence>MRRRTLLALPALGLVPSALLGACSEESSVPADPGSAAVPEAGEGAEVIAYGDDPSQLAELHRPDGPSRGVVVVIHGGFWKSAYDYTLGQPLARSLAAEGWTAWNIEYRRVGNGGGTPQTFDDVAAAIDALADVEGVDTSTVVTLGHSAGGHLAVWAAGRADPRVAVTHAISQAGVLDLVMSERMGLGGGAAASLLGHTPGPADAQWDPQQQIPLDVPVWCVHGIDDAIVPLGQSEGYVVDAQAAGAQAEIVRVEGDHFVVIDPDSEAWTATLEVLDSIA</sequence>
<dbReference type="Gene3D" id="3.40.50.1820">
    <property type="entry name" value="alpha/beta hydrolase"/>
    <property type="match status" value="1"/>
</dbReference>
<dbReference type="GO" id="GO:0016787">
    <property type="term" value="F:hydrolase activity"/>
    <property type="evidence" value="ECO:0007669"/>
    <property type="project" value="UniProtKB-KW"/>
</dbReference>
<feature type="chain" id="PRO_5039342647" evidence="2">
    <location>
        <begin position="22"/>
        <end position="279"/>
    </location>
</feature>
<reference evidence="4 7" key="2">
    <citation type="submission" date="2017-12" db="EMBL/GenBank/DDBJ databases">
        <title>Pharmacopeia of the Arctic Ocean.</title>
        <authorList>
            <person name="Collins E."/>
            <person name="Ducluzeau A.-L."/>
        </authorList>
    </citation>
    <scope>NUCLEOTIDE SEQUENCE [LARGE SCALE GENOMIC DNA]</scope>
    <source>
        <strain evidence="4 7">DSM 23325</strain>
    </source>
</reference>
<proteinExistence type="predicted"/>
<dbReference type="EMBL" id="FOKC01000001">
    <property type="protein sequence ID" value="SFA84876.1"/>
    <property type="molecule type" value="Genomic_DNA"/>
</dbReference>
<dbReference type="Proteomes" id="UP000199113">
    <property type="component" value="Unassembled WGS sequence"/>
</dbReference>
<dbReference type="EMBL" id="PJBV01000035">
    <property type="protein sequence ID" value="PKH37758.1"/>
    <property type="molecule type" value="Genomic_DNA"/>
</dbReference>
<dbReference type="AlphaFoldDB" id="A0A1I0WAF5"/>
<evidence type="ECO:0000313" key="6">
    <source>
        <dbReference type="Proteomes" id="UP000199113"/>
    </source>
</evidence>
<gene>
    <name evidence="4" type="ORF">CXG46_20330</name>
    <name evidence="5" type="ORF">SAMN05192575_101795</name>
</gene>
<evidence type="ECO:0000256" key="2">
    <source>
        <dbReference type="SAM" id="SignalP"/>
    </source>
</evidence>
<reference evidence="5" key="1">
    <citation type="submission" date="2016-10" db="EMBL/GenBank/DDBJ databases">
        <authorList>
            <person name="de Groot N.N."/>
        </authorList>
    </citation>
    <scope>NUCLEOTIDE SEQUENCE [LARGE SCALE GENOMIC DNA]</scope>
    <source>
        <strain evidence="5">CGMCC 1.10697</strain>
    </source>
</reference>
<dbReference type="Pfam" id="PF20434">
    <property type="entry name" value="BD-FAE"/>
    <property type="match status" value="1"/>
</dbReference>
<evidence type="ECO:0000313" key="5">
    <source>
        <dbReference type="EMBL" id="SFA84876.1"/>
    </source>
</evidence>
<dbReference type="PROSITE" id="PS51257">
    <property type="entry name" value="PROKAR_LIPOPROTEIN"/>
    <property type="match status" value="1"/>
</dbReference>